<accession>A0A0H3CB55</accession>
<dbReference type="OrthoDB" id="7185382at2"/>
<sequence>MLCMRVRNPVALAIVAFSLLVAGQAWSFELSAKAKAALAKGEAYAEVFPDPDGISGHVKGVVDINAPPEKVWRIMTDCAAAKVMITTLAVCRIVEGDMARGWDIREHVTRRNLVFPGLRIVFRSDYEPYSRIKFKLVGGDLKVEQGEWKLQALDGGRRTRVLYDNRLAVDWPVPKALIREALRKDTPKVLMNLKRLCE</sequence>
<dbReference type="Pfam" id="PF03364">
    <property type="entry name" value="Polyketide_cyc"/>
    <property type="match status" value="1"/>
</dbReference>
<keyword evidence="5" id="KW-1185">Reference proteome</keyword>
<dbReference type="InterPro" id="IPR005031">
    <property type="entry name" value="COQ10_START"/>
</dbReference>
<dbReference type="Gene3D" id="3.30.530.20">
    <property type="match status" value="1"/>
</dbReference>
<dbReference type="PATRIC" id="fig|565050.3.peg.2074"/>
<dbReference type="RefSeq" id="WP_010919903.1">
    <property type="nucleotide sequence ID" value="NC_011916.1"/>
</dbReference>
<dbReference type="AlphaFoldDB" id="A0A0H3CB55"/>
<dbReference type="Proteomes" id="UP000001364">
    <property type="component" value="Chromosome"/>
</dbReference>
<dbReference type="EMBL" id="CP001340">
    <property type="protein sequence ID" value="ACL95582.1"/>
    <property type="molecule type" value="Genomic_DNA"/>
</dbReference>
<evidence type="ECO:0000313" key="5">
    <source>
        <dbReference type="Proteomes" id="UP000001364"/>
    </source>
</evidence>
<dbReference type="InterPro" id="IPR023393">
    <property type="entry name" value="START-like_dom_sf"/>
</dbReference>
<evidence type="ECO:0000256" key="2">
    <source>
        <dbReference type="SAM" id="SignalP"/>
    </source>
</evidence>
<dbReference type="KEGG" id="ccs:CCNA_02117"/>
<dbReference type="HOGENOM" id="CLU_1412923_0_0_5"/>
<dbReference type="RefSeq" id="YP_002517490.1">
    <property type="nucleotide sequence ID" value="NC_011916.1"/>
</dbReference>
<evidence type="ECO:0000256" key="1">
    <source>
        <dbReference type="ARBA" id="ARBA00008918"/>
    </source>
</evidence>
<evidence type="ECO:0000313" key="4">
    <source>
        <dbReference type="EMBL" id="ACL95582.1"/>
    </source>
</evidence>
<evidence type="ECO:0000259" key="3">
    <source>
        <dbReference type="Pfam" id="PF03364"/>
    </source>
</evidence>
<feature type="chain" id="PRO_5002606142" evidence="2">
    <location>
        <begin position="28"/>
        <end position="198"/>
    </location>
</feature>
<keyword evidence="2" id="KW-0732">Signal</keyword>
<protein>
    <submittedName>
        <fullName evidence="4">Polyketide cyclase/lipid transport protein</fullName>
    </submittedName>
</protein>
<gene>
    <name evidence="4" type="ordered locus">CCNA_02117</name>
</gene>
<dbReference type="SUPFAM" id="SSF55961">
    <property type="entry name" value="Bet v1-like"/>
    <property type="match status" value="1"/>
</dbReference>
<proteinExistence type="inferred from homology"/>
<feature type="domain" description="Coenzyme Q-binding protein COQ10 START" evidence="3">
    <location>
        <begin position="64"/>
        <end position="194"/>
    </location>
</feature>
<dbReference type="GeneID" id="7330423"/>
<name>A0A0H3CB55_CAUVN</name>
<feature type="signal peptide" evidence="2">
    <location>
        <begin position="1"/>
        <end position="27"/>
    </location>
</feature>
<organism evidence="4 5">
    <name type="scientific">Caulobacter vibrioides (strain NA1000 / CB15N)</name>
    <name type="common">Caulobacter crescentus</name>
    <dbReference type="NCBI Taxonomy" id="565050"/>
    <lineage>
        <taxon>Bacteria</taxon>
        <taxon>Pseudomonadati</taxon>
        <taxon>Pseudomonadota</taxon>
        <taxon>Alphaproteobacteria</taxon>
        <taxon>Caulobacterales</taxon>
        <taxon>Caulobacteraceae</taxon>
        <taxon>Caulobacter</taxon>
    </lineage>
</organism>
<comment type="similarity">
    <text evidence="1">Belongs to the ribosome association toxin RatA family.</text>
</comment>
<reference evidence="4 5" key="1">
    <citation type="journal article" date="2010" name="J. Bacteriol.">
        <title>The genetic basis of laboratory adaptation in Caulobacter crescentus.</title>
        <authorList>
            <person name="Marks M.E."/>
            <person name="Castro-Rojas C.M."/>
            <person name="Teiling C."/>
            <person name="Du L."/>
            <person name="Kapatral V."/>
            <person name="Walunas T.L."/>
            <person name="Crosson S."/>
        </authorList>
    </citation>
    <scope>NUCLEOTIDE SEQUENCE [LARGE SCALE GENOMIC DNA]</scope>
    <source>
        <strain evidence="5">NA1000 / CB15N</strain>
    </source>
</reference>
<dbReference type="SMR" id="A0A0H3CB55"/>